<feature type="compositionally biased region" description="Low complexity" evidence="4">
    <location>
        <begin position="526"/>
        <end position="545"/>
    </location>
</feature>
<comment type="caution">
    <text evidence="5">The sequence shown here is derived from an EMBL/GenBank/DDBJ whole genome shotgun (WGS) entry which is preliminary data.</text>
</comment>
<dbReference type="InterPro" id="IPR001207">
    <property type="entry name" value="Transposase_mutator"/>
</dbReference>
<protein>
    <recommendedName>
        <fullName evidence="7">Transposase</fullName>
    </recommendedName>
</protein>
<proteinExistence type="predicted"/>
<feature type="compositionally biased region" description="Basic and acidic residues" evidence="4">
    <location>
        <begin position="434"/>
        <end position="447"/>
    </location>
</feature>
<gene>
    <name evidence="5" type="ORF">GIB67_021314</name>
</gene>
<keyword evidence="2" id="KW-0238">DNA-binding</keyword>
<evidence type="ECO:0000256" key="2">
    <source>
        <dbReference type="ARBA" id="ARBA00023125"/>
    </source>
</evidence>
<dbReference type="AlphaFoldDB" id="A0A7J7LY78"/>
<evidence type="ECO:0008006" key="7">
    <source>
        <dbReference type="Google" id="ProtNLM"/>
    </source>
</evidence>
<feature type="compositionally biased region" description="Gly residues" evidence="4">
    <location>
        <begin position="508"/>
        <end position="525"/>
    </location>
</feature>
<dbReference type="GO" id="GO:0004803">
    <property type="term" value="F:transposase activity"/>
    <property type="evidence" value="ECO:0007669"/>
    <property type="project" value="InterPro"/>
</dbReference>
<reference evidence="5 6" key="1">
    <citation type="journal article" date="2020" name="IScience">
        <title>Genome Sequencing of the Endangered Kingdonia uniflora (Circaeasteraceae, Ranunculales) Reveals Potential Mechanisms of Evolutionary Specialization.</title>
        <authorList>
            <person name="Sun Y."/>
            <person name="Deng T."/>
            <person name="Zhang A."/>
            <person name="Moore M.J."/>
            <person name="Landis J.B."/>
            <person name="Lin N."/>
            <person name="Zhang H."/>
            <person name="Zhang X."/>
            <person name="Huang J."/>
            <person name="Zhang X."/>
            <person name="Sun H."/>
            <person name="Wang H."/>
        </authorList>
    </citation>
    <scope>NUCLEOTIDE SEQUENCE [LARGE SCALE GENOMIC DNA]</scope>
    <source>
        <strain evidence="5">TB1705</strain>
        <tissue evidence="5">Leaf</tissue>
    </source>
</reference>
<dbReference type="PANTHER" id="PTHR31973">
    <property type="entry name" value="POLYPROTEIN, PUTATIVE-RELATED"/>
    <property type="match status" value="1"/>
</dbReference>
<evidence type="ECO:0000256" key="3">
    <source>
        <dbReference type="ARBA" id="ARBA00023172"/>
    </source>
</evidence>
<keyword evidence="6" id="KW-1185">Reference proteome</keyword>
<feature type="region of interest" description="Disordered" evidence="4">
    <location>
        <begin position="507"/>
        <end position="545"/>
    </location>
</feature>
<dbReference type="OrthoDB" id="785835at2759"/>
<keyword evidence="1" id="KW-0815">Transposition</keyword>
<keyword evidence="3" id="KW-0233">DNA recombination</keyword>
<evidence type="ECO:0000313" key="6">
    <source>
        <dbReference type="Proteomes" id="UP000541444"/>
    </source>
</evidence>
<accession>A0A7J7LY78</accession>
<feature type="region of interest" description="Disordered" evidence="4">
    <location>
        <begin position="379"/>
        <end position="482"/>
    </location>
</feature>
<organism evidence="5 6">
    <name type="scientific">Kingdonia uniflora</name>
    <dbReference type="NCBI Taxonomy" id="39325"/>
    <lineage>
        <taxon>Eukaryota</taxon>
        <taxon>Viridiplantae</taxon>
        <taxon>Streptophyta</taxon>
        <taxon>Embryophyta</taxon>
        <taxon>Tracheophyta</taxon>
        <taxon>Spermatophyta</taxon>
        <taxon>Magnoliopsida</taxon>
        <taxon>Ranunculales</taxon>
        <taxon>Circaeasteraceae</taxon>
        <taxon>Kingdonia</taxon>
    </lineage>
</organism>
<dbReference type="EMBL" id="JACGCM010001902">
    <property type="protein sequence ID" value="KAF6147488.1"/>
    <property type="molecule type" value="Genomic_DNA"/>
</dbReference>
<name>A0A7J7LY78_9MAGN</name>
<evidence type="ECO:0000313" key="5">
    <source>
        <dbReference type="EMBL" id="KAF6147488.1"/>
    </source>
</evidence>
<dbReference type="Proteomes" id="UP000541444">
    <property type="component" value="Unassembled WGS sequence"/>
</dbReference>
<dbReference type="GO" id="GO:0006313">
    <property type="term" value="P:DNA transposition"/>
    <property type="evidence" value="ECO:0007669"/>
    <property type="project" value="InterPro"/>
</dbReference>
<dbReference type="PROSITE" id="PS01007">
    <property type="entry name" value="TRANSPOSASE_MUTATOR"/>
    <property type="match status" value="1"/>
</dbReference>
<evidence type="ECO:0000256" key="4">
    <source>
        <dbReference type="SAM" id="MobiDB-lite"/>
    </source>
</evidence>
<evidence type="ECO:0000256" key="1">
    <source>
        <dbReference type="ARBA" id="ARBA00022578"/>
    </source>
</evidence>
<sequence>MLYDSDDDVIILDEDMGENAGVNDGVGVDVGGGGGINQTGMNNWVEIDLDNLNAKEGYYSTHTSLDADEGPTQEDIEVDVEFANFAQETENIFANEENDVNIGNLHQLVEDLVPEMEWPIVHTARAYIKRFIDDGYVVQPELCRQILSTNPGSLARSSKDVKTNMWMGICVAYKASFNRLANGCRPILGLDGSFLKGKYGGVCLSIIGLDANNGLFPIAVDRHKGLIGAIAEVFPNANHRFCFRHMYKNMKKYYRGIHLEGLVWGAAKAWKQTEKHEKLDKRKVDNPKAHVWFSARAEEHITKMETFYGQYHPEGAGDGCHVAIGANVSVLMKLKVSWIEYCSPYHRVSLNVETYKNAIYSIVDPSDWGKPINDFLPPPLVRGSGRPRKVRIPDPDEALGPQKKCGKCGGFGHNKKTCKGDPTPPKPKITRGRQRVDTHSSRAEHRRNTNQPPATPNVGGRGGTRGRGRSISTRSGRSGGIFTHMNNFGGGIGIRIDLFGEGSTRVGTRGGRGGANRGPNVGGNVGPSANRGGTTGDGTTTTFNP</sequence>
<dbReference type="PANTHER" id="PTHR31973:SF187">
    <property type="entry name" value="MUTATOR TRANSPOSASE MUDRA PROTEIN"/>
    <property type="match status" value="1"/>
</dbReference>
<dbReference type="GO" id="GO:0003677">
    <property type="term" value="F:DNA binding"/>
    <property type="evidence" value="ECO:0007669"/>
    <property type="project" value="UniProtKB-KW"/>
</dbReference>